<feature type="compositionally biased region" description="Low complexity" evidence="1">
    <location>
        <begin position="285"/>
        <end position="299"/>
    </location>
</feature>
<evidence type="ECO:0000256" key="1">
    <source>
        <dbReference type="SAM" id="MobiDB-lite"/>
    </source>
</evidence>
<dbReference type="InterPro" id="IPR055539">
    <property type="entry name" value="DUF7115"/>
</dbReference>
<reference evidence="4" key="1">
    <citation type="submission" date="2016-10" db="EMBL/GenBank/DDBJ databases">
        <authorList>
            <person name="Varghese N."/>
            <person name="Submissions S."/>
        </authorList>
    </citation>
    <scope>NUCLEOTIDE SEQUENCE [LARGE SCALE GENOMIC DNA]</scope>
    <source>
        <strain evidence="4">CGMCC 1.7738</strain>
    </source>
</reference>
<accession>A0A1I4CLE2</accession>
<feature type="region of interest" description="Disordered" evidence="1">
    <location>
        <begin position="211"/>
        <end position="327"/>
    </location>
</feature>
<sequence length="359" mass="38965">MSYPDLVESQLNGESVAARVPLGGEDELFVTPTRTLIYRADGLLSDESVETYSHDAERIAVSEGRRKAKVTLDYGLDGEKTFALPTKTLQDALHPVLAGVLNAAGITGPGETVKHTFQFSELTLVITSARVVKHIGNAVWDDDFEEYHYDDVTDLSFEDGSVATSVVITADGRQERFKAPNEEARAVREGLTNALLAYHDVQSLEEFRVTVAPQETDEPEPDRVDFGDGPDPLSANPGELSSEPANATRDPASPTHETDPEPTTPTNDGFDSPAAVAESLERPAETTAARSETTETTDAPTDDQSADGFDGSGFEPALDDGRTADELAALREAIETQNEEIRKQRETMETLIDELRQGR</sequence>
<evidence type="ECO:0000259" key="2">
    <source>
        <dbReference type="Pfam" id="PF23428"/>
    </source>
</evidence>
<dbReference type="RefSeq" id="WP_089866965.1">
    <property type="nucleotide sequence ID" value="NZ_FOTC01000001.1"/>
</dbReference>
<dbReference type="Proteomes" id="UP000199607">
    <property type="component" value="Unassembled WGS sequence"/>
</dbReference>
<dbReference type="Pfam" id="PF23428">
    <property type="entry name" value="DUF7115"/>
    <property type="match status" value="1"/>
</dbReference>
<name>A0A1I4CLE2_9EURY</name>
<organism evidence="3 4">
    <name type="scientific">Halogranum rubrum</name>
    <dbReference type="NCBI Taxonomy" id="553466"/>
    <lineage>
        <taxon>Archaea</taxon>
        <taxon>Methanobacteriati</taxon>
        <taxon>Methanobacteriota</taxon>
        <taxon>Stenosarchaea group</taxon>
        <taxon>Halobacteria</taxon>
        <taxon>Halobacteriales</taxon>
        <taxon>Haloferacaceae</taxon>
    </lineage>
</organism>
<keyword evidence="4" id="KW-1185">Reference proteome</keyword>
<evidence type="ECO:0000313" key="4">
    <source>
        <dbReference type="Proteomes" id="UP000199607"/>
    </source>
</evidence>
<proteinExistence type="predicted"/>
<dbReference type="EMBL" id="FOTC01000001">
    <property type="protein sequence ID" value="SFK80781.1"/>
    <property type="molecule type" value="Genomic_DNA"/>
</dbReference>
<dbReference type="AlphaFoldDB" id="A0A1I4CLE2"/>
<feature type="domain" description="DUF7115" evidence="2">
    <location>
        <begin position="1"/>
        <end position="107"/>
    </location>
</feature>
<evidence type="ECO:0000313" key="3">
    <source>
        <dbReference type="EMBL" id="SFK80781.1"/>
    </source>
</evidence>
<protein>
    <recommendedName>
        <fullName evidence="2">DUF7115 domain-containing protein</fullName>
    </recommendedName>
</protein>
<gene>
    <name evidence="3" type="ORF">SAMN04487950_1193</name>
</gene>